<evidence type="ECO:0000256" key="2">
    <source>
        <dbReference type="ARBA" id="ARBA00009265"/>
    </source>
</evidence>
<comment type="similarity">
    <text evidence="2">Belongs to the NRDE2 family.</text>
</comment>
<feature type="compositionally biased region" description="Basic and acidic residues" evidence="4">
    <location>
        <begin position="66"/>
        <end position="77"/>
    </location>
</feature>
<dbReference type="PANTHER" id="PTHR13471:SF0">
    <property type="entry name" value="NUCLEAR EXOSOME REGULATOR NRDE2"/>
    <property type="match status" value="1"/>
</dbReference>
<evidence type="ECO:0000313" key="6">
    <source>
        <dbReference type="Proteomes" id="UP000799772"/>
    </source>
</evidence>
<dbReference type="InterPro" id="IPR011990">
    <property type="entry name" value="TPR-like_helical_dom_sf"/>
</dbReference>
<comment type="subcellular location">
    <subcellularLocation>
        <location evidence="1">Nucleus</location>
    </subcellularLocation>
</comment>
<gene>
    <name evidence="5" type="ORF">NA57DRAFT_69924</name>
</gene>
<dbReference type="Pfam" id="PF08424">
    <property type="entry name" value="NRDE-2"/>
    <property type="match status" value="1"/>
</dbReference>
<evidence type="ECO:0000256" key="4">
    <source>
        <dbReference type="SAM" id="MobiDB-lite"/>
    </source>
</evidence>
<evidence type="ECO:0000313" key="5">
    <source>
        <dbReference type="EMBL" id="KAF2103713.1"/>
    </source>
</evidence>
<dbReference type="AlphaFoldDB" id="A0A9P4IPI9"/>
<feature type="region of interest" description="Disordered" evidence="4">
    <location>
        <begin position="1"/>
        <end position="89"/>
    </location>
</feature>
<feature type="compositionally biased region" description="Basic residues" evidence="4">
    <location>
        <begin position="41"/>
        <end position="51"/>
    </location>
</feature>
<dbReference type="Gene3D" id="1.25.40.10">
    <property type="entry name" value="Tetratricopeptide repeat domain"/>
    <property type="match status" value="1"/>
</dbReference>
<accession>A0A9P4IPI9</accession>
<evidence type="ECO:0000256" key="1">
    <source>
        <dbReference type="ARBA" id="ARBA00004123"/>
    </source>
</evidence>
<dbReference type="GO" id="GO:0071013">
    <property type="term" value="C:catalytic step 2 spliceosome"/>
    <property type="evidence" value="ECO:0007669"/>
    <property type="project" value="TreeGrafter"/>
</dbReference>
<reference evidence="5" key="1">
    <citation type="journal article" date="2020" name="Stud. Mycol.">
        <title>101 Dothideomycetes genomes: a test case for predicting lifestyles and emergence of pathogens.</title>
        <authorList>
            <person name="Haridas S."/>
            <person name="Albert R."/>
            <person name="Binder M."/>
            <person name="Bloem J."/>
            <person name="Labutti K."/>
            <person name="Salamov A."/>
            <person name="Andreopoulos B."/>
            <person name="Baker S."/>
            <person name="Barry K."/>
            <person name="Bills G."/>
            <person name="Bluhm B."/>
            <person name="Cannon C."/>
            <person name="Castanera R."/>
            <person name="Culley D."/>
            <person name="Daum C."/>
            <person name="Ezra D."/>
            <person name="Gonzalez J."/>
            <person name="Henrissat B."/>
            <person name="Kuo A."/>
            <person name="Liang C."/>
            <person name="Lipzen A."/>
            <person name="Lutzoni F."/>
            <person name="Magnuson J."/>
            <person name="Mondo S."/>
            <person name="Nolan M."/>
            <person name="Ohm R."/>
            <person name="Pangilinan J."/>
            <person name="Park H.-J."/>
            <person name="Ramirez L."/>
            <person name="Alfaro M."/>
            <person name="Sun H."/>
            <person name="Tritt A."/>
            <person name="Yoshinaga Y."/>
            <person name="Zwiers L.-H."/>
            <person name="Turgeon B."/>
            <person name="Goodwin S."/>
            <person name="Spatafora J."/>
            <person name="Crous P."/>
            <person name="Grigoriev I."/>
        </authorList>
    </citation>
    <scope>NUCLEOTIDE SEQUENCE</scope>
    <source>
        <strain evidence="5">CBS 133067</strain>
    </source>
</reference>
<organism evidence="5 6">
    <name type="scientific">Rhizodiscina lignyota</name>
    <dbReference type="NCBI Taxonomy" id="1504668"/>
    <lineage>
        <taxon>Eukaryota</taxon>
        <taxon>Fungi</taxon>
        <taxon>Dikarya</taxon>
        <taxon>Ascomycota</taxon>
        <taxon>Pezizomycotina</taxon>
        <taxon>Dothideomycetes</taxon>
        <taxon>Pleosporomycetidae</taxon>
        <taxon>Aulographales</taxon>
        <taxon>Rhizodiscinaceae</taxon>
        <taxon>Rhizodiscina</taxon>
    </lineage>
</organism>
<dbReference type="GO" id="GO:1902369">
    <property type="term" value="P:negative regulation of RNA catabolic process"/>
    <property type="evidence" value="ECO:0007669"/>
    <property type="project" value="TreeGrafter"/>
</dbReference>
<evidence type="ECO:0000256" key="3">
    <source>
        <dbReference type="ARBA" id="ARBA00023242"/>
    </source>
</evidence>
<comment type="caution">
    <text evidence="5">The sequence shown here is derived from an EMBL/GenBank/DDBJ whole genome shotgun (WGS) entry which is preliminary data.</text>
</comment>
<feature type="region of interest" description="Disordered" evidence="4">
    <location>
        <begin position="218"/>
        <end position="239"/>
    </location>
</feature>
<proteinExistence type="inferred from homology"/>
<keyword evidence="6" id="KW-1185">Reference proteome</keyword>
<protein>
    <submittedName>
        <fullName evidence="5">DUF1740-domain-containing protein</fullName>
    </submittedName>
</protein>
<dbReference type="GO" id="GO:0031048">
    <property type="term" value="P:regulatory ncRNA-mediated heterochromatin formation"/>
    <property type="evidence" value="ECO:0007669"/>
    <property type="project" value="TreeGrafter"/>
</dbReference>
<dbReference type="EMBL" id="ML978121">
    <property type="protein sequence ID" value="KAF2103713.1"/>
    <property type="molecule type" value="Genomic_DNA"/>
</dbReference>
<feature type="compositionally biased region" description="Basic and acidic residues" evidence="4">
    <location>
        <begin position="218"/>
        <end position="229"/>
    </location>
</feature>
<feature type="compositionally biased region" description="Basic and acidic residues" evidence="4">
    <location>
        <begin position="29"/>
        <end position="40"/>
    </location>
</feature>
<name>A0A9P4IPI9_9PEZI</name>
<dbReference type="OrthoDB" id="297219at2759"/>
<dbReference type="InterPro" id="IPR013633">
    <property type="entry name" value="NRDE-2"/>
</dbReference>
<sequence>MSQPSKPVIPKFASFPGKRPPPEPPKATETPEQRRTSPGRDKHRHRHKSHRHPTEDPNTRPRKRIRSESPARSEQKKYVTKRSNESSQSSLFVVDLKGDPQNEQFGRLHRAVIPQYRLVGYGRVLGLDNSWRIDRDASSESYITVSTSNRTRDLDPRLLSSKTWKNYKSDRLIIPKAGDIGFDVDDDFLPLRRRHHSRPAEAAEAVSDPLREVFDGRASRDDIRSHEQPLDSDSDSDIQKGTQNFEAEAAAGIEQADSEAKSRNALLSSLTTAEPNNVQAWLDFIHHQEEMMMLGRSRNSRGTSLKSSERHALADIRSNIYEKALRACKSNRHSRIRLLVSQMDEIADLWEGDKLSKRWKDLLRKEPDAAELWIKYLDFIQADFTHFRYDSCRKAFLECLKVLSANINQVDPQEAQPLEYLMETFAHVLARMSVMMHRAGYREHALALWQAILEFGFFRPKALVNASLEKHVQAFEEFWDSEVARIGEPDARGWVYFYERGGDPPAEQPQIEAENPGTKDGFADFWENEDHNSRILSHPGRALDKLGETDPYHTVLFSDVRPVLNIVPKTLEPAIILQAYLCFLGLPLCTGCPTLTAKLSLDPFLQRNLLRIPGSPSTAERPFLSASSYLQSTETLFSIAFDDWDITDNADWAVRSIESLVTAMAISVSDCVMEYLVSLVDTREHKLPVQSDHDYGSTTTNVSRVLQEITPSSPRIHNAGAIIESRSGHSHSRDNAFASALAWCSSLPEDRQADVVLLWRTWIWECLRTEDVQMARSRMLLVGGKNPNSNDDTMKDSPAARLKARQGFEKLRDLALSKGQAENAVLAIECLALLGYFAASNKNELAPALAVYKRAETLIEEHGLQKSSAHEYLHQARTQLLAYHIKHNRSYKPAVIRDALLESISLFPSNTIFLNLYSSSKSQFSVEDRIRGVAEDVLRTKAGSQSESIITQASAIADEMQRSVSSSGTVHAVHAAFERAVESKLGRNCQPLWEAYLAFELSQGKMDSEGIKKLFYRGLTHLPWSKSFMLRAFGDLKSCFRESELRRIYEVMEEKELRLHCDLNDFV</sequence>
<keyword evidence="3" id="KW-0539">Nucleus</keyword>
<dbReference type="PANTHER" id="PTHR13471">
    <property type="entry name" value="TETRATRICOPEPTIDE-LIKE HELICAL"/>
    <property type="match status" value="1"/>
</dbReference>
<dbReference type="Proteomes" id="UP000799772">
    <property type="component" value="Unassembled WGS sequence"/>
</dbReference>